<comment type="similarity">
    <text evidence="1">Belongs to the AB hydrolase superfamily. AB hydrolase 4 family.</text>
</comment>
<dbReference type="InterPro" id="IPR029058">
    <property type="entry name" value="AB_hydrolase_fold"/>
</dbReference>
<keyword evidence="2" id="KW-0719">Serine esterase</keyword>
<dbReference type="AlphaFoldDB" id="A0A0W0XHP2"/>
<sequence length="328" mass="37226">MIIKSSFTPAWWLANPHAQTVYPTLVRRLMAPVDRIERFELPDGDFIDLAWAVNGLGTDAPLVVLLHGLGGNMNSTYVGGLMHAFNRCGWRGVLMHFRGASSEPNRLLRAYHSGDTGDLAYFIKTLVQREPHTRKALVGISLGGNVLLKWLGELGKQSWIQAGVAVSVPFQLRLAADRMNRGLSRIYQAYLLREMRVIFARKLQEHASKFSPILRDIKHIDTLRCFWTFDDYITAPLHGFTNVHDYYRKASSRQYLPDIATPTLIIHALDDPFMTSDVLPKARELSPYIILELSHKGGHVGFISGSIPGRPIYWLDQRIPDYLRTYLD</sequence>
<dbReference type="Pfam" id="PF00561">
    <property type="entry name" value="Abhydrolase_1"/>
    <property type="match status" value="1"/>
</dbReference>
<proteinExistence type="inferred from homology"/>
<protein>
    <submittedName>
        <fullName evidence="6">Alpha/beta hydrolase</fullName>
    </submittedName>
</protein>
<evidence type="ECO:0000256" key="2">
    <source>
        <dbReference type="ARBA" id="ARBA00022487"/>
    </source>
</evidence>
<dbReference type="NCBIfam" id="NF008218">
    <property type="entry name" value="PRK10985.1"/>
    <property type="match status" value="1"/>
</dbReference>
<dbReference type="SUPFAM" id="SSF53474">
    <property type="entry name" value="alpha/beta-Hydrolases"/>
    <property type="match status" value="1"/>
</dbReference>
<name>A0A0W0XHP2_9GAMM</name>
<dbReference type="InterPro" id="IPR050960">
    <property type="entry name" value="AB_hydrolase_4_sf"/>
</dbReference>
<evidence type="ECO:0000313" key="6">
    <source>
        <dbReference type="EMBL" id="KTD44090.1"/>
    </source>
</evidence>
<evidence type="ECO:0000256" key="4">
    <source>
        <dbReference type="PIRSR" id="PIRSR005211-1"/>
    </source>
</evidence>
<organism evidence="6 7">
    <name type="scientific">Legionella oakridgensis</name>
    <dbReference type="NCBI Taxonomy" id="29423"/>
    <lineage>
        <taxon>Bacteria</taxon>
        <taxon>Pseudomonadati</taxon>
        <taxon>Pseudomonadota</taxon>
        <taxon>Gammaproteobacteria</taxon>
        <taxon>Legionellales</taxon>
        <taxon>Legionellaceae</taxon>
        <taxon>Legionella</taxon>
    </lineage>
</organism>
<dbReference type="PIRSF" id="PIRSF005211">
    <property type="entry name" value="Ab_hydro_YheT"/>
    <property type="match status" value="1"/>
</dbReference>
<evidence type="ECO:0000256" key="1">
    <source>
        <dbReference type="ARBA" id="ARBA00010884"/>
    </source>
</evidence>
<dbReference type="GO" id="GO:0047372">
    <property type="term" value="F:monoacylglycerol lipase activity"/>
    <property type="evidence" value="ECO:0007669"/>
    <property type="project" value="TreeGrafter"/>
</dbReference>
<comment type="caution">
    <text evidence="6">The sequence shown here is derived from an EMBL/GenBank/DDBJ whole genome shotgun (WGS) entry which is preliminary data.</text>
</comment>
<gene>
    <name evidence="6" type="ORF">Loak_0232</name>
</gene>
<feature type="active site" description="Charge relay system" evidence="4">
    <location>
        <position position="141"/>
    </location>
</feature>
<feature type="active site" description="Charge relay system" evidence="4">
    <location>
        <position position="271"/>
    </location>
</feature>
<dbReference type="Proteomes" id="UP000054858">
    <property type="component" value="Unassembled WGS sequence"/>
</dbReference>
<dbReference type="PROSITE" id="PS01133">
    <property type="entry name" value="UPF0017"/>
    <property type="match status" value="1"/>
</dbReference>
<evidence type="ECO:0000313" key="7">
    <source>
        <dbReference type="Proteomes" id="UP000054858"/>
    </source>
</evidence>
<dbReference type="EMBL" id="LNYP01000004">
    <property type="protein sequence ID" value="KTD44090.1"/>
    <property type="molecule type" value="Genomic_DNA"/>
</dbReference>
<dbReference type="InterPro" id="IPR000073">
    <property type="entry name" value="AB_hydrolase_1"/>
</dbReference>
<dbReference type="InterPro" id="IPR000952">
    <property type="entry name" value="AB_hydrolase_4_CS"/>
</dbReference>
<evidence type="ECO:0000259" key="5">
    <source>
        <dbReference type="Pfam" id="PF00561"/>
    </source>
</evidence>
<dbReference type="InterPro" id="IPR012020">
    <property type="entry name" value="ABHD4"/>
</dbReference>
<reference evidence="6 7" key="1">
    <citation type="submission" date="2015-11" db="EMBL/GenBank/DDBJ databases">
        <title>Genomic analysis of 38 Legionella species identifies large and diverse effector repertoires.</title>
        <authorList>
            <person name="Burstein D."/>
            <person name="Amaro F."/>
            <person name="Zusman T."/>
            <person name="Lifshitz Z."/>
            <person name="Cohen O."/>
            <person name="Gilbert J.A."/>
            <person name="Pupko T."/>
            <person name="Shuman H.A."/>
            <person name="Segal G."/>
        </authorList>
    </citation>
    <scope>NUCLEOTIDE SEQUENCE [LARGE SCALE GENOMIC DNA]</scope>
    <source>
        <strain evidence="6 7">Oak Ridge-10</strain>
    </source>
</reference>
<evidence type="ECO:0000256" key="3">
    <source>
        <dbReference type="ARBA" id="ARBA00022801"/>
    </source>
</evidence>
<dbReference type="PATRIC" id="fig|29423.5.peg.237"/>
<dbReference type="PANTHER" id="PTHR10794:SF94">
    <property type="entry name" value="ESTERASE YHET-RELATED"/>
    <property type="match status" value="1"/>
</dbReference>
<dbReference type="PANTHER" id="PTHR10794">
    <property type="entry name" value="ABHYDROLASE DOMAIN-CONTAINING PROTEIN"/>
    <property type="match status" value="1"/>
</dbReference>
<keyword evidence="3 6" id="KW-0378">Hydrolase</keyword>
<dbReference type="GO" id="GO:0034338">
    <property type="term" value="F:short-chain carboxylesterase activity"/>
    <property type="evidence" value="ECO:0007669"/>
    <property type="project" value="TreeGrafter"/>
</dbReference>
<dbReference type="Gene3D" id="3.40.50.1820">
    <property type="entry name" value="alpha/beta hydrolase"/>
    <property type="match status" value="1"/>
</dbReference>
<accession>A0A0W0XHP2</accession>
<feature type="domain" description="AB hydrolase-1" evidence="5">
    <location>
        <begin position="61"/>
        <end position="305"/>
    </location>
</feature>
<feature type="active site" description="Charge relay system" evidence="4">
    <location>
        <position position="299"/>
    </location>
</feature>
<dbReference type="RefSeq" id="WP_025386282.1">
    <property type="nucleotide sequence ID" value="NZ_LCUA01000020.1"/>
</dbReference>